<proteinExistence type="predicted"/>
<name>A0A645J713_9ZZZZ</name>
<gene>
    <name evidence="1" type="ORF">SDC9_202954</name>
</gene>
<evidence type="ECO:0000313" key="1">
    <source>
        <dbReference type="EMBL" id="MPN55273.1"/>
    </source>
</evidence>
<protein>
    <submittedName>
        <fullName evidence="1">Uncharacterized protein</fullName>
    </submittedName>
</protein>
<dbReference type="EMBL" id="VSSQ01124324">
    <property type="protein sequence ID" value="MPN55273.1"/>
    <property type="molecule type" value="Genomic_DNA"/>
</dbReference>
<dbReference type="AlphaFoldDB" id="A0A645J713"/>
<comment type="caution">
    <text evidence="1">The sequence shown here is derived from an EMBL/GenBank/DDBJ whole genome shotgun (WGS) entry which is preliminary data.</text>
</comment>
<reference evidence="1" key="1">
    <citation type="submission" date="2019-08" db="EMBL/GenBank/DDBJ databases">
        <authorList>
            <person name="Kucharzyk K."/>
            <person name="Murdoch R.W."/>
            <person name="Higgins S."/>
            <person name="Loffler F."/>
        </authorList>
    </citation>
    <scope>NUCLEOTIDE SEQUENCE</scope>
</reference>
<accession>A0A645J713</accession>
<sequence>MGMGVDKAGAKGQSLCIQRFPGLERGSLPGTHLSDPSLGYAHASLIGRPPRSIYNTSILNAYIHHHGFLPPSTVK</sequence>
<organism evidence="1">
    <name type="scientific">bioreactor metagenome</name>
    <dbReference type="NCBI Taxonomy" id="1076179"/>
    <lineage>
        <taxon>unclassified sequences</taxon>
        <taxon>metagenomes</taxon>
        <taxon>ecological metagenomes</taxon>
    </lineage>
</organism>